<dbReference type="Pfam" id="PF07685">
    <property type="entry name" value="GATase_3"/>
    <property type="match status" value="1"/>
</dbReference>
<organism evidence="9 10">
    <name type="scientific">Vulcanisaeta souniana JCM 11219</name>
    <dbReference type="NCBI Taxonomy" id="1293586"/>
    <lineage>
        <taxon>Archaea</taxon>
        <taxon>Thermoproteota</taxon>
        <taxon>Thermoprotei</taxon>
        <taxon>Thermoproteales</taxon>
        <taxon>Thermoproteaceae</taxon>
        <taxon>Vulcanisaeta</taxon>
    </lineage>
</organism>
<evidence type="ECO:0000259" key="8">
    <source>
        <dbReference type="Pfam" id="PF07685"/>
    </source>
</evidence>
<dbReference type="InterPro" id="IPR029062">
    <property type="entry name" value="Class_I_gatase-like"/>
</dbReference>
<evidence type="ECO:0000256" key="5">
    <source>
        <dbReference type="ARBA" id="ARBA00022842"/>
    </source>
</evidence>
<reference evidence="10" key="1">
    <citation type="submission" date="2022-09" db="EMBL/GenBank/DDBJ databases">
        <title>Complete genome sequence of Vulcanisaeta souniana.</title>
        <authorList>
            <person name="Kato S."/>
            <person name="Itoh T."/>
            <person name="Ohkuma M."/>
        </authorList>
    </citation>
    <scope>NUCLEOTIDE SEQUENCE [LARGE SCALE GENOMIC DNA]</scope>
    <source>
        <strain evidence="10">JCM 11219</strain>
    </source>
</reference>
<evidence type="ECO:0000256" key="6">
    <source>
        <dbReference type="ARBA" id="ARBA00022962"/>
    </source>
</evidence>
<evidence type="ECO:0000256" key="2">
    <source>
        <dbReference type="ARBA" id="ARBA00022598"/>
    </source>
</evidence>
<dbReference type="InterPro" id="IPR011698">
    <property type="entry name" value="GATase_3"/>
</dbReference>
<dbReference type="NCBIfam" id="NF002204">
    <property type="entry name" value="PRK01077.1"/>
    <property type="match status" value="1"/>
</dbReference>
<keyword evidence="3" id="KW-0547">Nucleotide-binding</keyword>
<dbReference type="PROSITE" id="PS51274">
    <property type="entry name" value="GATASE_COBBQ"/>
    <property type="match status" value="1"/>
</dbReference>
<keyword evidence="10" id="KW-1185">Reference proteome</keyword>
<dbReference type="NCBIfam" id="TIGR00379">
    <property type="entry name" value="cobB"/>
    <property type="match status" value="1"/>
</dbReference>
<evidence type="ECO:0000313" key="10">
    <source>
        <dbReference type="Proteomes" id="UP001060771"/>
    </source>
</evidence>
<keyword evidence="4" id="KW-0067">ATP-binding</keyword>
<dbReference type="SUPFAM" id="SSF52317">
    <property type="entry name" value="Class I glutamine amidotransferase-like"/>
    <property type="match status" value="1"/>
</dbReference>
<keyword evidence="5" id="KW-0460">Magnesium</keyword>
<evidence type="ECO:0000256" key="1">
    <source>
        <dbReference type="ARBA" id="ARBA00001946"/>
    </source>
</evidence>
<gene>
    <name evidence="9" type="ORF">Vsou_25750</name>
</gene>
<dbReference type="SUPFAM" id="SSF52540">
    <property type="entry name" value="P-loop containing nucleoside triphosphate hydrolases"/>
    <property type="match status" value="1"/>
</dbReference>
<dbReference type="PANTHER" id="PTHR43873">
    <property type="entry name" value="COBYRINATE A,C-DIAMIDE SYNTHASE"/>
    <property type="match status" value="1"/>
</dbReference>
<dbReference type="InterPro" id="IPR027417">
    <property type="entry name" value="P-loop_NTPase"/>
</dbReference>
<dbReference type="EMBL" id="AP026830">
    <property type="protein sequence ID" value="BDR93482.1"/>
    <property type="molecule type" value="Genomic_DNA"/>
</dbReference>
<feature type="domain" description="CobB/CobQ-like glutamine amidotransferase" evidence="8">
    <location>
        <begin position="255"/>
        <end position="441"/>
    </location>
</feature>
<name>A0ABN6SUB9_9CREN</name>
<dbReference type="PANTHER" id="PTHR43873:SF1">
    <property type="entry name" value="COBYRINATE A,C-DIAMIDE SYNTHASE"/>
    <property type="match status" value="1"/>
</dbReference>
<evidence type="ECO:0000259" key="7">
    <source>
        <dbReference type="Pfam" id="PF01656"/>
    </source>
</evidence>
<sequence length="460" mass="52420">MNMEATVPRLVIASYKGKNGKTTVTLALAYALIRTGYRISMFKVGPDYIDPSYHSVIINKPSRNLDYVLMGNRVITRFYRYSMDSDIAIIEGVSGLYDSMDGVTEVGSTAQVAKLLGAPVVLVINGERINRTVRAIIRGLRIFDPSVRIVGAVITNVNQRQLDKLRTAVENEGLEFLGYVPKRDDVEEVMQYRHLGLMHAGEVNTQQLMNVFRDASDFIDVNKVIKIAREYSEPIEVRDYASPNESKEVTTKLRVGILGGRVFTFYYPETIERISNFTRDLKFIDPERDQELGELDLLLIGGGFPEVYGEDLERNRSLRYEVRRFIDSGGYLYAECGGLMYLTNSIIHNNEEYDMVGAIDATTIMHRRPMWYGYAKARVIRDSIIGNTNTVLMGHEFHYSSLILHGNYDFVIKYERGVGVNGFDGFQINNAYAHYLHIHPDTYDVIDRILRRILVNKTKP</sequence>
<proteinExistence type="predicted"/>
<keyword evidence="6" id="KW-0315">Glutamine amidotransferase</keyword>
<evidence type="ECO:0000256" key="3">
    <source>
        <dbReference type="ARBA" id="ARBA00022741"/>
    </source>
</evidence>
<evidence type="ECO:0000256" key="4">
    <source>
        <dbReference type="ARBA" id="ARBA00022840"/>
    </source>
</evidence>
<accession>A0ABN6SUB9</accession>
<protein>
    <submittedName>
        <fullName evidence="9">Cobyrinic acid a,c-diamide synthase</fullName>
    </submittedName>
</protein>
<comment type="cofactor">
    <cofactor evidence="1">
        <name>Mg(2+)</name>
        <dbReference type="ChEBI" id="CHEBI:18420"/>
    </cofactor>
</comment>
<dbReference type="Pfam" id="PF01656">
    <property type="entry name" value="CbiA"/>
    <property type="match status" value="1"/>
</dbReference>
<dbReference type="Proteomes" id="UP001060771">
    <property type="component" value="Chromosome"/>
</dbReference>
<feature type="domain" description="CobQ/CobB/MinD/ParA nucleotide binding" evidence="7">
    <location>
        <begin position="10"/>
        <end position="190"/>
    </location>
</feature>
<dbReference type="GeneID" id="76208114"/>
<keyword evidence="2" id="KW-0436">Ligase</keyword>
<dbReference type="RefSeq" id="WP_308419820.1">
    <property type="nucleotide sequence ID" value="NZ_AP026830.1"/>
</dbReference>
<evidence type="ECO:0000313" key="9">
    <source>
        <dbReference type="EMBL" id="BDR93482.1"/>
    </source>
</evidence>
<dbReference type="Gene3D" id="3.40.50.300">
    <property type="entry name" value="P-loop containing nucleotide triphosphate hydrolases"/>
    <property type="match status" value="1"/>
</dbReference>
<dbReference type="InterPro" id="IPR004484">
    <property type="entry name" value="CbiA/CobB_synth"/>
</dbReference>
<dbReference type="Gene3D" id="3.40.50.880">
    <property type="match status" value="1"/>
</dbReference>
<dbReference type="InterPro" id="IPR002586">
    <property type="entry name" value="CobQ/CobB/MinD/ParA_Nub-bd_dom"/>
</dbReference>